<feature type="compositionally biased region" description="Polar residues" evidence="1">
    <location>
        <begin position="72"/>
        <end position="81"/>
    </location>
</feature>
<dbReference type="RefSeq" id="WP_215582160.1">
    <property type="nucleotide sequence ID" value="NZ_CP073754.1"/>
</dbReference>
<reference evidence="3" key="1">
    <citation type="submission" date="2021-04" db="EMBL/GenBank/DDBJ databases">
        <title>Draft genome sequence data of methanotrophic Methylovulum sp. strain S1L and Methylomonas sp. strain S2AM isolated from boreal lake water columns.</title>
        <authorList>
            <person name="Rissanen A.J."/>
            <person name="Mangayil R."/>
            <person name="Svenning M.M."/>
            <person name="Khanongnuch R."/>
        </authorList>
    </citation>
    <scope>NUCLEOTIDE SEQUENCE</scope>
    <source>
        <strain evidence="3">S2AM</strain>
    </source>
</reference>
<keyword evidence="2" id="KW-1133">Transmembrane helix</keyword>
<protein>
    <submittedName>
        <fullName evidence="3">Uncharacterized protein</fullName>
    </submittedName>
</protein>
<dbReference type="Proteomes" id="UP000676649">
    <property type="component" value="Chromosome"/>
</dbReference>
<evidence type="ECO:0000256" key="2">
    <source>
        <dbReference type="SAM" id="Phobius"/>
    </source>
</evidence>
<gene>
    <name evidence="3" type="ORF">KEF85_15695</name>
</gene>
<accession>A0A975R9Z3</accession>
<dbReference type="EMBL" id="CP073754">
    <property type="protein sequence ID" value="QWF70744.1"/>
    <property type="molecule type" value="Genomic_DNA"/>
</dbReference>
<keyword evidence="2" id="KW-0812">Transmembrane</keyword>
<proteinExistence type="predicted"/>
<evidence type="ECO:0000313" key="4">
    <source>
        <dbReference type="Proteomes" id="UP000676649"/>
    </source>
</evidence>
<name>A0A975R9Z3_9GAMM</name>
<evidence type="ECO:0000313" key="3">
    <source>
        <dbReference type="EMBL" id="QWF70744.1"/>
    </source>
</evidence>
<evidence type="ECO:0000256" key="1">
    <source>
        <dbReference type="SAM" id="MobiDB-lite"/>
    </source>
</evidence>
<dbReference type="KEGG" id="mpad:KEF85_15695"/>
<feature type="transmembrane region" description="Helical" evidence="2">
    <location>
        <begin position="36"/>
        <end position="56"/>
    </location>
</feature>
<keyword evidence="4" id="KW-1185">Reference proteome</keyword>
<feature type="transmembrane region" description="Helical" evidence="2">
    <location>
        <begin position="6"/>
        <end position="24"/>
    </location>
</feature>
<sequence>MNTLIYYSFNVLILSGIVLIIGMIKPKWILLWMDKPGRLPVAMIAALIFMVGMVMFGEGNKELKQEKARASRLQSLQSTTEVPAPASKPAEVPAKP</sequence>
<organism evidence="3 4">
    <name type="scientific">Methylomonas paludis</name>
    <dbReference type="NCBI Taxonomy" id="1173101"/>
    <lineage>
        <taxon>Bacteria</taxon>
        <taxon>Pseudomonadati</taxon>
        <taxon>Pseudomonadota</taxon>
        <taxon>Gammaproteobacteria</taxon>
        <taxon>Methylococcales</taxon>
        <taxon>Methylococcaceae</taxon>
        <taxon>Methylomonas</taxon>
    </lineage>
</organism>
<keyword evidence="2" id="KW-0472">Membrane</keyword>
<feature type="region of interest" description="Disordered" evidence="1">
    <location>
        <begin position="67"/>
        <end position="96"/>
    </location>
</feature>
<dbReference type="AlphaFoldDB" id="A0A975R9Z3"/>